<reference evidence="6 7" key="1">
    <citation type="submission" date="2019-01" db="EMBL/GenBank/DDBJ databases">
        <authorList>
            <person name="Chen W.-M."/>
        </authorList>
    </citation>
    <scope>NUCLEOTIDE SEQUENCE [LARGE SCALE GENOMIC DNA]</scope>
    <source>
        <strain evidence="6 7">TER-1</strain>
    </source>
</reference>
<keyword evidence="7" id="KW-1185">Reference proteome</keyword>
<evidence type="ECO:0000256" key="3">
    <source>
        <dbReference type="ARBA" id="ARBA00022989"/>
    </source>
</evidence>
<keyword evidence="2 5" id="KW-0812">Transmembrane</keyword>
<dbReference type="InterPro" id="IPR012451">
    <property type="entry name" value="DUF1656"/>
</dbReference>
<dbReference type="RefSeq" id="WP_127730228.1">
    <property type="nucleotide sequence ID" value="NZ_SACP01000013.1"/>
</dbReference>
<keyword evidence="1" id="KW-1003">Cell membrane</keyword>
<proteinExistence type="predicted"/>
<feature type="transmembrane region" description="Helical" evidence="5">
    <location>
        <begin position="12"/>
        <end position="31"/>
    </location>
</feature>
<evidence type="ECO:0000256" key="4">
    <source>
        <dbReference type="ARBA" id="ARBA00023136"/>
    </source>
</evidence>
<accession>A0A3S2V995</accession>
<sequence>MLGHRDIEIGGLLVSSFAGFVLATCLVMLALRPALRLARLDRWTANGPLAEAGLALCLLALLIVLL</sequence>
<dbReference type="Proteomes" id="UP000286997">
    <property type="component" value="Unassembled WGS sequence"/>
</dbReference>
<evidence type="ECO:0000256" key="5">
    <source>
        <dbReference type="SAM" id="Phobius"/>
    </source>
</evidence>
<evidence type="ECO:0000256" key="2">
    <source>
        <dbReference type="ARBA" id="ARBA00022692"/>
    </source>
</evidence>
<evidence type="ECO:0000256" key="1">
    <source>
        <dbReference type="ARBA" id="ARBA00022475"/>
    </source>
</evidence>
<gene>
    <name evidence="6" type="ORF">EOE48_14315</name>
</gene>
<dbReference type="Pfam" id="PF07869">
    <property type="entry name" value="DUF1656"/>
    <property type="match status" value="1"/>
</dbReference>
<name>A0A3S2V995_9HYPH</name>
<evidence type="ECO:0000313" key="6">
    <source>
        <dbReference type="EMBL" id="RVU17087.1"/>
    </source>
</evidence>
<keyword evidence="4 5" id="KW-0472">Membrane</keyword>
<evidence type="ECO:0000313" key="7">
    <source>
        <dbReference type="Proteomes" id="UP000286997"/>
    </source>
</evidence>
<feature type="transmembrane region" description="Helical" evidence="5">
    <location>
        <begin position="43"/>
        <end position="65"/>
    </location>
</feature>
<organism evidence="6 7">
    <name type="scientific">Methylobacterium oryzihabitans</name>
    <dbReference type="NCBI Taxonomy" id="2499852"/>
    <lineage>
        <taxon>Bacteria</taxon>
        <taxon>Pseudomonadati</taxon>
        <taxon>Pseudomonadota</taxon>
        <taxon>Alphaproteobacteria</taxon>
        <taxon>Hyphomicrobiales</taxon>
        <taxon>Methylobacteriaceae</taxon>
        <taxon>Methylobacterium</taxon>
    </lineage>
</organism>
<dbReference type="AlphaFoldDB" id="A0A3S2V995"/>
<protein>
    <submittedName>
        <fullName evidence="6">DUF1656 domain-containing protein</fullName>
    </submittedName>
</protein>
<comment type="caution">
    <text evidence="6">The sequence shown here is derived from an EMBL/GenBank/DDBJ whole genome shotgun (WGS) entry which is preliminary data.</text>
</comment>
<keyword evidence="3 5" id="KW-1133">Transmembrane helix</keyword>
<dbReference type="EMBL" id="SACP01000013">
    <property type="protein sequence ID" value="RVU17087.1"/>
    <property type="molecule type" value="Genomic_DNA"/>
</dbReference>